<proteinExistence type="predicted"/>
<comment type="caution">
    <text evidence="2">The sequence shown here is derived from an EMBL/GenBank/DDBJ whole genome shotgun (WGS) entry which is preliminary data.</text>
</comment>
<reference evidence="2" key="2">
    <citation type="submission" date="2023-07" db="EMBL/GenBank/DDBJ databases">
        <authorList>
            <person name="Shen H."/>
        </authorList>
    </citation>
    <scope>NUCLEOTIDE SEQUENCE</scope>
    <source>
        <strain evidence="2">TNR-22</strain>
    </source>
</reference>
<protein>
    <submittedName>
        <fullName evidence="2">DUF1176 domain-containing protein</fullName>
    </submittedName>
</protein>
<evidence type="ECO:0000313" key="2">
    <source>
        <dbReference type="EMBL" id="MDO6963205.1"/>
    </source>
</evidence>
<reference evidence="2" key="1">
    <citation type="journal article" date="2015" name="Int. J. Syst. Evol. Microbiol.">
        <title>Rhizobium alvei sp. nov., isolated from a freshwater river.</title>
        <authorList>
            <person name="Sheu S.Y."/>
            <person name="Huang H.W."/>
            <person name="Young C.C."/>
            <person name="Chen W.M."/>
        </authorList>
    </citation>
    <scope>NUCLEOTIDE SEQUENCE</scope>
    <source>
        <strain evidence="2">TNR-22</strain>
    </source>
</reference>
<dbReference type="Pfam" id="PF06674">
    <property type="entry name" value="DUF1176"/>
    <property type="match status" value="1"/>
</dbReference>
<dbReference type="InterPro" id="IPR009560">
    <property type="entry name" value="DUF1176"/>
</dbReference>
<dbReference type="RefSeq" id="WP_304375107.1">
    <property type="nucleotide sequence ID" value="NZ_JAUOZU010000004.1"/>
</dbReference>
<dbReference type="EMBL" id="JAUOZU010000004">
    <property type="protein sequence ID" value="MDO6963205.1"/>
    <property type="molecule type" value="Genomic_DNA"/>
</dbReference>
<gene>
    <name evidence="2" type="ORF">Q4481_04505</name>
</gene>
<keyword evidence="1" id="KW-0732">Signal</keyword>
<feature type="chain" id="PRO_5045055293" evidence="1">
    <location>
        <begin position="31"/>
        <end position="222"/>
    </location>
</feature>
<accession>A0ABT8YIY3</accession>
<evidence type="ECO:0000313" key="3">
    <source>
        <dbReference type="Proteomes" id="UP001174932"/>
    </source>
</evidence>
<evidence type="ECO:0000256" key="1">
    <source>
        <dbReference type="SAM" id="SignalP"/>
    </source>
</evidence>
<sequence>MATNRMASIMNFRLPLFSLLTLLSASSAFAAETDKDMIRKAAQWAAPVMGSACDFATAIDGNEAERSAVYYIPWRYAGQGQDEPDNQYTLVRLYCFSGAYNEVFVYVGRESAESDFKLLSFSEPKLAYDYTDENFNALKAPPKVVGYLARTEQINSDYDPATKTIFSGAKWRGIGDAWSSGSWEFIEGEFVLKKYEVDPTYDANADKPVAGQPESYTVYPEK</sequence>
<feature type="signal peptide" evidence="1">
    <location>
        <begin position="1"/>
        <end position="30"/>
    </location>
</feature>
<organism evidence="2 3">
    <name type="scientific">Rhizobium alvei</name>
    <dbReference type="NCBI Taxonomy" id="1132659"/>
    <lineage>
        <taxon>Bacteria</taxon>
        <taxon>Pseudomonadati</taxon>
        <taxon>Pseudomonadota</taxon>
        <taxon>Alphaproteobacteria</taxon>
        <taxon>Hyphomicrobiales</taxon>
        <taxon>Rhizobiaceae</taxon>
        <taxon>Rhizobium/Agrobacterium group</taxon>
        <taxon>Rhizobium</taxon>
    </lineage>
</organism>
<dbReference type="Proteomes" id="UP001174932">
    <property type="component" value="Unassembled WGS sequence"/>
</dbReference>
<keyword evidence="3" id="KW-1185">Reference proteome</keyword>
<name>A0ABT8YIY3_9HYPH</name>